<dbReference type="EMBL" id="CAMAPF010000055">
    <property type="protein sequence ID" value="CAH9085879.1"/>
    <property type="molecule type" value="Genomic_DNA"/>
</dbReference>
<keyword evidence="3" id="KW-1185">Reference proteome</keyword>
<organism evidence="2 3">
    <name type="scientific">Cuscuta epithymum</name>
    <dbReference type="NCBI Taxonomy" id="186058"/>
    <lineage>
        <taxon>Eukaryota</taxon>
        <taxon>Viridiplantae</taxon>
        <taxon>Streptophyta</taxon>
        <taxon>Embryophyta</taxon>
        <taxon>Tracheophyta</taxon>
        <taxon>Spermatophyta</taxon>
        <taxon>Magnoliopsida</taxon>
        <taxon>eudicotyledons</taxon>
        <taxon>Gunneridae</taxon>
        <taxon>Pentapetalae</taxon>
        <taxon>asterids</taxon>
        <taxon>lamiids</taxon>
        <taxon>Solanales</taxon>
        <taxon>Convolvulaceae</taxon>
        <taxon>Cuscuteae</taxon>
        <taxon>Cuscuta</taxon>
        <taxon>Cuscuta subgen. Cuscuta</taxon>
    </lineage>
</organism>
<reference evidence="2" key="1">
    <citation type="submission" date="2022-07" db="EMBL/GenBank/DDBJ databases">
        <authorList>
            <person name="Macas J."/>
            <person name="Novak P."/>
            <person name="Neumann P."/>
        </authorList>
    </citation>
    <scope>NUCLEOTIDE SEQUENCE</scope>
</reference>
<name>A0AAV0FB06_9ASTE</name>
<protein>
    <submittedName>
        <fullName evidence="2">Uncharacterized protein</fullName>
    </submittedName>
</protein>
<accession>A0AAV0FB06</accession>
<dbReference type="AlphaFoldDB" id="A0AAV0FB06"/>
<sequence>MGKGIMKAYDASKTKVKINVDLSIGRPENAEESAKLSSQIGIITRDVLPVSRRWKEVDEENGLAPGFDHMQLHMDVNIDDAGVKESLVERLKCSTRQKRYKLHLHYKKFQTLELAKSNKPSSYPDQNNWELLCDYFATDKFKKSSIANTENRKLVRAPHISSRKPFTVRRLEISQKQLNGDSCDRIELYKQTHFTEKKGWSSKVAEENWVSYVSVFLILFTTNILYDKK</sequence>
<dbReference type="InterPro" id="IPR004252">
    <property type="entry name" value="Probable_transposase_24"/>
</dbReference>
<evidence type="ECO:0000313" key="1">
    <source>
        <dbReference type="EMBL" id="CAH9085879.1"/>
    </source>
</evidence>
<dbReference type="EMBL" id="CAMAPF010000971">
    <property type="protein sequence ID" value="CAH9132481.1"/>
    <property type="molecule type" value="Genomic_DNA"/>
</dbReference>
<dbReference type="Proteomes" id="UP001152523">
    <property type="component" value="Unassembled WGS sequence"/>
</dbReference>
<proteinExistence type="predicted"/>
<evidence type="ECO:0000313" key="2">
    <source>
        <dbReference type="EMBL" id="CAH9132481.1"/>
    </source>
</evidence>
<dbReference type="Pfam" id="PF03004">
    <property type="entry name" value="Transposase_24"/>
    <property type="match status" value="1"/>
</dbReference>
<dbReference type="PANTHER" id="PTHR33063:SF13">
    <property type="entry name" value="OS02G0583500 PROTEIN"/>
    <property type="match status" value="1"/>
</dbReference>
<evidence type="ECO:0000313" key="3">
    <source>
        <dbReference type="Proteomes" id="UP001152523"/>
    </source>
</evidence>
<gene>
    <name evidence="2" type="ORF">CEPIT_LOCUS32210</name>
    <name evidence="1" type="ORF">CEPIT_LOCUS9616</name>
</gene>
<comment type="caution">
    <text evidence="2">The sequence shown here is derived from an EMBL/GenBank/DDBJ whole genome shotgun (WGS) entry which is preliminary data.</text>
</comment>
<dbReference type="PANTHER" id="PTHR33063">
    <property type="entry name" value="OS02G0583500 PROTEIN"/>
    <property type="match status" value="1"/>
</dbReference>